<dbReference type="InterPro" id="IPR029063">
    <property type="entry name" value="SAM-dependent_MTases_sf"/>
</dbReference>
<organism evidence="2 3">
    <name type="scientific">Candidatus Daviesbacteria bacterium RIFCSPHIGHO2_02_FULL_43_12</name>
    <dbReference type="NCBI Taxonomy" id="1797776"/>
    <lineage>
        <taxon>Bacteria</taxon>
        <taxon>Candidatus Daviesiibacteriota</taxon>
    </lineage>
</organism>
<keyword evidence="1" id="KW-0472">Membrane</keyword>
<dbReference type="Gene3D" id="3.40.50.150">
    <property type="entry name" value="Vaccinia Virus protein VP39"/>
    <property type="match status" value="1"/>
</dbReference>
<dbReference type="AlphaFoldDB" id="A0A1F5KK89"/>
<evidence type="ECO:0000313" key="2">
    <source>
        <dbReference type="EMBL" id="OGE41312.1"/>
    </source>
</evidence>
<accession>A0A1F5KK89</accession>
<evidence type="ECO:0000313" key="3">
    <source>
        <dbReference type="Proteomes" id="UP000177328"/>
    </source>
</evidence>
<sequence length="224" mass="25992">MAKIKRFERNYFDGYYKKMVGSFTDNDLSKAKKWFWGWFKALDSVYDLKQGGKEVLEIGCSIGGAAAVLAERGFRVTASDISDYALQKAKKLLPQVTFLRWDATKKFPNDKKFDLIYGFEVIEHISEPLKALTNLKETLKPKGVLILSTPFPYAYVYSDPTHVSVKHQTEWKDIFKQAGFSEVKFIKRSFIPYFYRFSKRLHLILPFTVNSPYINSSLFIIAYK</sequence>
<feature type="transmembrane region" description="Helical" evidence="1">
    <location>
        <begin position="203"/>
        <end position="223"/>
    </location>
</feature>
<dbReference type="CDD" id="cd02440">
    <property type="entry name" value="AdoMet_MTases"/>
    <property type="match status" value="1"/>
</dbReference>
<dbReference type="PANTHER" id="PTHR43861">
    <property type="entry name" value="TRANS-ACONITATE 2-METHYLTRANSFERASE-RELATED"/>
    <property type="match status" value="1"/>
</dbReference>
<dbReference type="Proteomes" id="UP000177328">
    <property type="component" value="Unassembled WGS sequence"/>
</dbReference>
<evidence type="ECO:0000256" key="1">
    <source>
        <dbReference type="SAM" id="Phobius"/>
    </source>
</evidence>
<comment type="caution">
    <text evidence="2">The sequence shown here is derived from an EMBL/GenBank/DDBJ whole genome shotgun (WGS) entry which is preliminary data.</text>
</comment>
<evidence type="ECO:0008006" key="4">
    <source>
        <dbReference type="Google" id="ProtNLM"/>
    </source>
</evidence>
<dbReference type="EMBL" id="MFDD01000002">
    <property type="protein sequence ID" value="OGE41312.1"/>
    <property type="molecule type" value="Genomic_DNA"/>
</dbReference>
<keyword evidence="1" id="KW-1133">Transmembrane helix</keyword>
<protein>
    <recommendedName>
        <fullName evidence="4">Methyltransferase type 11 domain-containing protein</fullName>
    </recommendedName>
</protein>
<reference evidence="2 3" key="1">
    <citation type="journal article" date="2016" name="Nat. Commun.">
        <title>Thousands of microbial genomes shed light on interconnected biogeochemical processes in an aquifer system.</title>
        <authorList>
            <person name="Anantharaman K."/>
            <person name="Brown C.T."/>
            <person name="Hug L.A."/>
            <person name="Sharon I."/>
            <person name="Castelle C.J."/>
            <person name="Probst A.J."/>
            <person name="Thomas B.C."/>
            <person name="Singh A."/>
            <person name="Wilkins M.J."/>
            <person name="Karaoz U."/>
            <person name="Brodie E.L."/>
            <person name="Williams K.H."/>
            <person name="Hubbard S.S."/>
            <person name="Banfield J.F."/>
        </authorList>
    </citation>
    <scope>NUCLEOTIDE SEQUENCE [LARGE SCALE GENOMIC DNA]</scope>
</reference>
<keyword evidence="1" id="KW-0812">Transmembrane</keyword>
<gene>
    <name evidence="2" type="ORF">A3D25_02190</name>
</gene>
<name>A0A1F5KK89_9BACT</name>
<proteinExistence type="predicted"/>
<dbReference type="Pfam" id="PF13489">
    <property type="entry name" value="Methyltransf_23"/>
    <property type="match status" value="1"/>
</dbReference>
<dbReference type="SUPFAM" id="SSF53335">
    <property type="entry name" value="S-adenosyl-L-methionine-dependent methyltransferases"/>
    <property type="match status" value="1"/>
</dbReference>